<keyword evidence="9" id="KW-0406">Ion transport</keyword>
<feature type="domain" description="Cation/H+ exchanger transmembrane" evidence="13">
    <location>
        <begin position="2"/>
        <end position="175"/>
    </location>
</feature>
<feature type="transmembrane region" description="Helical" evidence="12">
    <location>
        <begin position="123"/>
        <end position="144"/>
    </location>
</feature>
<evidence type="ECO:0000256" key="8">
    <source>
        <dbReference type="ARBA" id="ARBA00023053"/>
    </source>
</evidence>
<dbReference type="Pfam" id="PF00999">
    <property type="entry name" value="Na_H_Exchanger"/>
    <property type="match status" value="1"/>
</dbReference>
<dbReference type="Proteomes" id="UP000049855">
    <property type="component" value="Unassembled WGS sequence"/>
</dbReference>
<gene>
    <name evidence="14" type="ORF">SpAn4DRAFT_5189</name>
</gene>
<evidence type="ECO:0000313" key="15">
    <source>
        <dbReference type="Proteomes" id="UP000049855"/>
    </source>
</evidence>
<feature type="transmembrane region" description="Helical" evidence="12">
    <location>
        <begin position="150"/>
        <end position="174"/>
    </location>
</feature>
<evidence type="ECO:0000256" key="3">
    <source>
        <dbReference type="ARBA" id="ARBA00022448"/>
    </source>
</evidence>
<dbReference type="InterPro" id="IPR006153">
    <property type="entry name" value="Cation/H_exchanger_TM"/>
</dbReference>
<evidence type="ECO:0000313" key="14">
    <source>
        <dbReference type="EMBL" id="CQR73528.1"/>
    </source>
</evidence>
<evidence type="ECO:0000256" key="5">
    <source>
        <dbReference type="ARBA" id="ARBA00022475"/>
    </source>
</evidence>
<sequence>MEITLTTVVAYGSYLAAESVHVSGVIAVVAASLVVGNYGLPRGMTPASRMAVLSFWEYAAFAVNSMVFLLVGLEITVMPVADSLLPVLVAAAVVLAARALSVYSLSALLSAVGQVIPSRWRHVLVWSGLRGALSMAMVLGISPVVPERDILIPVIFGVVLLSLVGQGLTIEPLVARLGLSRKQSDLEAYQLLLGENMSLRVAVEELDRNVRQGAISQSVRDEMAEQIVVKQQAIEQRIARLHMSDENIAADEQKKAERIVLLAQKTAFHNAARSGIMEWSAAAKLISQLETEQEMRAEQIHDAEGGSRSS</sequence>
<keyword evidence="4" id="KW-0050">Antiport</keyword>
<protein>
    <submittedName>
        <fullName evidence="14">Na+/H+ antiporter</fullName>
    </submittedName>
</protein>
<evidence type="ECO:0000256" key="2">
    <source>
        <dbReference type="ARBA" id="ARBA00007367"/>
    </source>
</evidence>
<keyword evidence="10 12" id="KW-0472">Membrane</keyword>
<evidence type="ECO:0000256" key="7">
    <source>
        <dbReference type="ARBA" id="ARBA00022989"/>
    </source>
</evidence>
<dbReference type="GO" id="GO:0005886">
    <property type="term" value="C:plasma membrane"/>
    <property type="evidence" value="ECO:0007669"/>
    <property type="project" value="UniProtKB-SubCell"/>
</dbReference>
<keyword evidence="6 12" id="KW-0812">Transmembrane</keyword>
<evidence type="ECO:0000256" key="11">
    <source>
        <dbReference type="ARBA" id="ARBA00023201"/>
    </source>
</evidence>
<dbReference type="PANTHER" id="PTHR10110:SF195">
    <property type="entry name" value="NA(+)_H(+) ANTIPORTER NHAS2"/>
    <property type="match status" value="1"/>
</dbReference>
<keyword evidence="15" id="KW-1185">Reference proteome</keyword>
<organism evidence="14 15">
    <name type="scientific">Sporomusa ovata</name>
    <dbReference type="NCBI Taxonomy" id="2378"/>
    <lineage>
        <taxon>Bacteria</taxon>
        <taxon>Bacillati</taxon>
        <taxon>Bacillota</taxon>
        <taxon>Negativicutes</taxon>
        <taxon>Selenomonadales</taxon>
        <taxon>Sporomusaceae</taxon>
        <taxon>Sporomusa</taxon>
    </lineage>
</organism>
<evidence type="ECO:0000256" key="4">
    <source>
        <dbReference type="ARBA" id="ARBA00022449"/>
    </source>
</evidence>
<dbReference type="AlphaFoldDB" id="A0A0U1L1G9"/>
<keyword evidence="5" id="KW-1003">Cell membrane</keyword>
<dbReference type="EMBL" id="CTRP01000013">
    <property type="protein sequence ID" value="CQR73528.1"/>
    <property type="molecule type" value="Genomic_DNA"/>
</dbReference>
<evidence type="ECO:0000259" key="13">
    <source>
        <dbReference type="Pfam" id="PF00999"/>
    </source>
</evidence>
<dbReference type="GO" id="GO:0051453">
    <property type="term" value="P:regulation of intracellular pH"/>
    <property type="evidence" value="ECO:0007669"/>
    <property type="project" value="TreeGrafter"/>
</dbReference>
<comment type="subcellular location">
    <subcellularLocation>
        <location evidence="1">Cell membrane</location>
        <topology evidence="1">Multi-pass membrane protein</topology>
    </subcellularLocation>
</comment>
<dbReference type="GO" id="GO:0015385">
    <property type="term" value="F:sodium:proton antiporter activity"/>
    <property type="evidence" value="ECO:0007669"/>
    <property type="project" value="InterPro"/>
</dbReference>
<comment type="similarity">
    <text evidence="2">Belongs to the monovalent cation:proton antiporter 1 (CPA1) transporter (TC 2.A.36) family.</text>
</comment>
<keyword evidence="3" id="KW-0813">Transport</keyword>
<dbReference type="GO" id="GO:0015386">
    <property type="term" value="F:potassium:proton antiporter activity"/>
    <property type="evidence" value="ECO:0007669"/>
    <property type="project" value="TreeGrafter"/>
</dbReference>
<evidence type="ECO:0000256" key="6">
    <source>
        <dbReference type="ARBA" id="ARBA00022692"/>
    </source>
</evidence>
<proteinExistence type="inferred from homology"/>
<keyword evidence="8" id="KW-0915">Sodium</keyword>
<dbReference type="PANTHER" id="PTHR10110">
    <property type="entry name" value="SODIUM/HYDROGEN EXCHANGER"/>
    <property type="match status" value="1"/>
</dbReference>
<evidence type="ECO:0000256" key="1">
    <source>
        <dbReference type="ARBA" id="ARBA00004651"/>
    </source>
</evidence>
<evidence type="ECO:0000256" key="10">
    <source>
        <dbReference type="ARBA" id="ARBA00023136"/>
    </source>
</evidence>
<dbReference type="InterPro" id="IPR018422">
    <property type="entry name" value="Cation/H_exchanger_CPA1"/>
</dbReference>
<feature type="transmembrane region" description="Helical" evidence="12">
    <location>
        <begin position="20"/>
        <end position="40"/>
    </location>
</feature>
<evidence type="ECO:0000256" key="9">
    <source>
        <dbReference type="ARBA" id="ARBA00023065"/>
    </source>
</evidence>
<name>A0A0U1L1G9_9FIRM</name>
<keyword evidence="11" id="KW-0739">Sodium transport</keyword>
<dbReference type="GO" id="GO:0098719">
    <property type="term" value="P:sodium ion import across plasma membrane"/>
    <property type="evidence" value="ECO:0007669"/>
    <property type="project" value="TreeGrafter"/>
</dbReference>
<feature type="transmembrane region" description="Helical" evidence="12">
    <location>
        <begin position="52"/>
        <end position="73"/>
    </location>
</feature>
<accession>A0A0U1L1G9</accession>
<evidence type="ECO:0000256" key="12">
    <source>
        <dbReference type="SAM" id="Phobius"/>
    </source>
</evidence>
<feature type="transmembrane region" description="Helical" evidence="12">
    <location>
        <begin position="85"/>
        <end position="111"/>
    </location>
</feature>
<keyword evidence="7 12" id="KW-1133">Transmembrane helix</keyword>
<reference evidence="15" key="1">
    <citation type="submission" date="2015-03" db="EMBL/GenBank/DDBJ databases">
        <authorList>
            <person name="Nijsse Bart"/>
        </authorList>
    </citation>
    <scope>NUCLEOTIDE SEQUENCE [LARGE SCALE GENOMIC DNA]</scope>
</reference>